<dbReference type="PANTHER" id="PTHR12558:SF13">
    <property type="entry name" value="CELL DIVISION CYCLE PROTEIN 27 HOMOLOG"/>
    <property type="match status" value="1"/>
</dbReference>
<feature type="region of interest" description="Disordered" evidence="1">
    <location>
        <begin position="1"/>
        <end position="35"/>
    </location>
</feature>
<dbReference type="SUPFAM" id="SSF48452">
    <property type="entry name" value="TPR-like"/>
    <property type="match status" value="1"/>
</dbReference>
<proteinExistence type="predicted"/>
<dbReference type="InterPro" id="IPR011990">
    <property type="entry name" value="TPR-like_helical_dom_sf"/>
</dbReference>
<evidence type="ECO:0000313" key="3">
    <source>
        <dbReference type="Proteomes" id="UP000779809"/>
    </source>
</evidence>
<evidence type="ECO:0000313" key="2">
    <source>
        <dbReference type="EMBL" id="MBI2677323.1"/>
    </source>
</evidence>
<gene>
    <name evidence="2" type="ORF">HYX28_00925</name>
</gene>
<comment type="caution">
    <text evidence="2">The sequence shown here is derived from an EMBL/GenBank/DDBJ whole genome shotgun (WGS) entry which is preliminary data.</text>
</comment>
<dbReference type="AlphaFoldDB" id="A0A932EP96"/>
<dbReference type="PANTHER" id="PTHR12558">
    <property type="entry name" value="CELL DIVISION CYCLE 16,23,27"/>
    <property type="match status" value="1"/>
</dbReference>
<reference evidence="2" key="1">
    <citation type="submission" date="2020-07" db="EMBL/GenBank/DDBJ databases">
        <title>Huge and variable diversity of episymbiotic CPR bacteria and DPANN archaea in groundwater ecosystems.</title>
        <authorList>
            <person name="He C.Y."/>
            <person name="Keren R."/>
            <person name="Whittaker M."/>
            <person name="Farag I.F."/>
            <person name="Doudna J."/>
            <person name="Cate J.H.D."/>
            <person name="Banfield J.F."/>
        </authorList>
    </citation>
    <scope>NUCLEOTIDE SEQUENCE</scope>
    <source>
        <strain evidence="2">NC_groundwater_580_Pr5_B-0.1um_64_19</strain>
    </source>
</reference>
<organism evidence="2 3">
    <name type="scientific">Candidatus Korobacter versatilis</name>
    <dbReference type="NCBI Taxonomy" id="658062"/>
    <lineage>
        <taxon>Bacteria</taxon>
        <taxon>Pseudomonadati</taxon>
        <taxon>Acidobacteriota</taxon>
        <taxon>Terriglobia</taxon>
        <taxon>Terriglobales</taxon>
        <taxon>Candidatus Korobacteraceae</taxon>
        <taxon>Candidatus Korobacter</taxon>
    </lineage>
</organism>
<sequence length="399" mass="43506">MGVNAAGADKAADKPPGKVPTAAVPPSRIALDSDPTTRSGFEHYYSLEYERAIADFEKVRQAHPDDPVAINHLLNALLFRELYRAGALETAQYAGNGFVTKKKVTVPAEVEKQIRSLMEAALRAAQARLSRNPNDVEALYARGVTLGLRATYTALVDKAWFSALRSAIAARHDHERVLELDPGFADAKTSVGVHNYIAGSLPFAVKVGVSMVGLSGSKSKGIKYLYDAAAARGETSADARVALCLFLRREQRFEEALQVARSLIADHPRNFLFAVEEGNVLNAGGHGPQAIASLRQTIEAGKKGKYPDPHIEVPLFSLGEALKGQRQFVDAADAYEQVPIYPRADTDLRQRAHLYAGQMADASNQRDRAVRNYNAALADDSQSDHAQLARKYLKSPYRP</sequence>
<dbReference type="EMBL" id="JACPNR010000004">
    <property type="protein sequence ID" value="MBI2677323.1"/>
    <property type="molecule type" value="Genomic_DNA"/>
</dbReference>
<accession>A0A932EP96</accession>
<evidence type="ECO:0008006" key="4">
    <source>
        <dbReference type="Google" id="ProtNLM"/>
    </source>
</evidence>
<evidence type="ECO:0000256" key="1">
    <source>
        <dbReference type="SAM" id="MobiDB-lite"/>
    </source>
</evidence>
<dbReference type="Gene3D" id="1.25.40.10">
    <property type="entry name" value="Tetratricopeptide repeat domain"/>
    <property type="match status" value="2"/>
</dbReference>
<name>A0A932EP96_9BACT</name>
<dbReference type="Proteomes" id="UP000779809">
    <property type="component" value="Unassembled WGS sequence"/>
</dbReference>
<protein>
    <recommendedName>
        <fullName evidence="4">Tetratricopeptide repeat protein</fullName>
    </recommendedName>
</protein>